<proteinExistence type="predicted"/>
<accession>C3L3S2</accession>
<dbReference type="Proteomes" id="UP000001227">
    <property type="component" value="Chromosome"/>
</dbReference>
<feature type="transmembrane region" description="Helical" evidence="1">
    <location>
        <begin position="73"/>
        <end position="93"/>
    </location>
</feature>
<evidence type="ECO:0000256" key="1">
    <source>
        <dbReference type="SAM" id="Phobius"/>
    </source>
</evidence>
<keyword evidence="1" id="KW-0472">Membrane</keyword>
<keyword evidence="3" id="KW-1185">Reference proteome</keyword>
<dbReference type="EMBL" id="CP001102">
    <property type="protein sequence ID" value="ACP20963.1"/>
    <property type="molecule type" value="Genomic_DNA"/>
</dbReference>
<reference evidence="2 3" key="1">
    <citation type="journal article" date="2010" name="J. Bacteriol.">
        <title>The genome of the amoeba symbiont 'Candidatus Amoebophilus asiaticus' reveals common mechanisms for host cell interaction among amoeba-associated bacteria.</title>
        <authorList>
            <person name="Schmitz-Esser S."/>
            <person name="Tischler P."/>
            <person name="Arnold R."/>
            <person name="Montanaro J."/>
            <person name="Wagner M."/>
            <person name="Rattei T."/>
            <person name="Horn M."/>
        </authorList>
    </citation>
    <scope>NUCLEOTIDE SEQUENCE [LARGE SCALE GENOMIC DNA]</scope>
    <source>
        <strain evidence="2 3">5a2</strain>
    </source>
</reference>
<dbReference type="InterPro" id="IPR009937">
    <property type="entry name" value="Phage_holin_3_6"/>
</dbReference>
<dbReference type="STRING" id="452471.Aasi_1655"/>
<feature type="transmembrane region" description="Helical" evidence="1">
    <location>
        <begin position="38"/>
        <end position="61"/>
    </location>
</feature>
<name>C3L3S2_AMOA5</name>
<dbReference type="KEGG" id="aas:Aasi_1655"/>
<organism evidence="2 3">
    <name type="scientific">Amoebophilus asiaticus (strain 5a2)</name>
    <dbReference type="NCBI Taxonomy" id="452471"/>
    <lineage>
        <taxon>Bacteria</taxon>
        <taxon>Pseudomonadati</taxon>
        <taxon>Bacteroidota</taxon>
        <taxon>Cytophagia</taxon>
        <taxon>Cytophagales</taxon>
        <taxon>Amoebophilaceae</taxon>
        <taxon>Candidatus Amoebophilus</taxon>
    </lineage>
</organism>
<dbReference type="AlphaFoldDB" id="C3L3S2"/>
<dbReference type="Pfam" id="PF07332">
    <property type="entry name" value="Phage_holin_3_6"/>
    <property type="match status" value="1"/>
</dbReference>
<keyword evidence="1" id="KW-1133">Transmembrane helix</keyword>
<evidence type="ECO:0000313" key="2">
    <source>
        <dbReference type="EMBL" id="ACP20963.1"/>
    </source>
</evidence>
<dbReference type="HOGENOM" id="CLU_2314232_0_0_10"/>
<gene>
    <name evidence="2" type="ordered locus">Aasi_1655</name>
</gene>
<sequence length="99" mass="11054">MVGTELIFKELVRLFHKEVDVAKQEVNKKLGKFIMKGLLVLLLVILLMIGCVFVLLALGLYLNEAFYSAYKGFLMVGGGCISLVLLVILIFSMRNSNNN</sequence>
<protein>
    <recommendedName>
        <fullName evidence="4">Holin-X, holin superfamily III</fullName>
    </recommendedName>
</protein>
<evidence type="ECO:0008006" key="4">
    <source>
        <dbReference type="Google" id="ProtNLM"/>
    </source>
</evidence>
<keyword evidence="1" id="KW-0812">Transmembrane</keyword>
<evidence type="ECO:0000313" key="3">
    <source>
        <dbReference type="Proteomes" id="UP000001227"/>
    </source>
</evidence>